<feature type="transmembrane region" description="Helical" evidence="1">
    <location>
        <begin position="63"/>
        <end position="86"/>
    </location>
</feature>
<gene>
    <name evidence="2" type="ORF">GUL26_11835</name>
</gene>
<feature type="transmembrane region" description="Helical" evidence="1">
    <location>
        <begin position="93"/>
        <end position="110"/>
    </location>
</feature>
<feature type="transmembrane region" description="Helical" evidence="1">
    <location>
        <begin position="363"/>
        <end position="386"/>
    </location>
</feature>
<feature type="transmembrane region" description="Helical" evidence="1">
    <location>
        <begin position="212"/>
        <end position="235"/>
    </location>
</feature>
<protein>
    <submittedName>
        <fullName evidence="2">Short-chain dehydrogenase</fullName>
    </submittedName>
</protein>
<dbReference type="EMBL" id="WXZT01000006">
    <property type="protein sequence ID" value="MZZ12937.1"/>
    <property type="molecule type" value="Genomic_DNA"/>
</dbReference>
<keyword evidence="1" id="KW-0472">Membrane</keyword>
<feature type="transmembrane region" description="Helical" evidence="1">
    <location>
        <begin position="145"/>
        <end position="166"/>
    </location>
</feature>
<reference evidence="2" key="1">
    <citation type="submission" date="2020-01" db="EMBL/GenBank/DDBJ databases">
        <title>Bacteria Cultured from War Wounds Associated with the Conflict in Eastern Ukraine.</title>
        <authorList>
            <person name="Snesrud E."/>
            <person name="Galac M.R."/>
            <person name="Mc Gann P."/>
            <person name="Valentine K."/>
            <person name="Viacheslav K."/>
        </authorList>
    </citation>
    <scope>NUCLEOTIDE SEQUENCE</scope>
    <source>
        <strain evidence="2">VNMU148</strain>
    </source>
</reference>
<feature type="transmembrane region" description="Helical" evidence="1">
    <location>
        <begin position="271"/>
        <end position="294"/>
    </location>
</feature>
<keyword evidence="1" id="KW-0812">Transmembrane</keyword>
<feature type="transmembrane region" description="Helical" evidence="1">
    <location>
        <begin position="20"/>
        <end position="43"/>
    </location>
</feature>
<evidence type="ECO:0000313" key="3">
    <source>
        <dbReference type="Proteomes" id="UP000644192"/>
    </source>
</evidence>
<dbReference type="RefSeq" id="WP_017001977.1">
    <property type="nucleotide sequence ID" value="NZ_AP031604.1"/>
</dbReference>
<feature type="transmembrane region" description="Helical" evidence="1">
    <location>
        <begin position="306"/>
        <end position="327"/>
    </location>
</feature>
<dbReference type="Pfam" id="PF05940">
    <property type="entry name" value="NnrS"/>
    <property type="match status" value="1"/>
</dbReference>
<dbReference type="AlphaFoldDB" id="A0A6B1YCE6"/>
<evidence type="ECO:0000256" key="1">
    <source>
        <dbReference type="SAM" id="Phobius"/>
    </source>
</evidence>
<sequence>MQVLDRSRLMAIPPIWRLGFRPFFLGGALFAVLAIALWLAALAGLWSGWQPVGGWLAWHRHEMLFGFGVAIIAGFLLTAVQTWTGVPGLQGKPLALLAGLWLAARLAWLFDAPLALLLVLQLSFLPLLAWAIGRSLWRVRQKRNYPVVGLLLLLTLADALVLLGLFEGNDDWQRRASIAALWLIAGMMNLIGGRVIPFFTQRGLGRQQQVPAIAWLDNGILLGCVLVALLTAAGVTTQPTPWLAGLFAALGGAQLWRLWRWRDRGIWQVPLLWSLHLAYFWIAVAPLGMALWSLGLGLALAPSQALHALAVGGMGGLILAMLARVTLGHTGRALQPPAAMPWAFALLNLGCAARVFLPSLLPANWALPLAGGLWALAFLLFAWFYAPMLCRPRVDGHPG</sequence>
<accession>A0A6B1YCE6</accession>
<dbReference type="Proteomes" id="UP000644192">
    <property type="component" value="Unassembled WGS sequence"/>
</dbReference>
<dbReference type="InterPro" id="IPR010266">
    <property type="entry name" value="NnrS"/>
</dbReference>
<keyword evidence="1" id="KW-1133">Transmembrane helix</keyword>
<feature type="transmembrane region" description="Helical" evidence="1">
    <location>
        <begin position="116"/>
        <end position="133"/>
    </location>
</feature>
<proteinExistence type="predicted"/>
<name>A0A6B1YCE6_PSEAI</name>
<organism evidence="2 3">
    <name type="scientific">Pseudomonas aeruginosa</name>
    <dbReference type="NCBI Taxonomy" id="287"/>
    <lineage>
        <taxon>Bacteria</taxon>
        <taxon>Pseudomonadati</taxon>
        <taxon>Pseudomonadota</taxon>
        <taxon>Gammaproteobacteria</taxon>
        <taxon>Pseudomonadales</taxon>
        <taxon>Pseudomonadaceae</taxon>
        <taxon>Pseudomonas</taxon>
    </lineage>
</organism>
<comment type="caution">
    <text evidence="2">The sequence shown here is derived from an EMBL/GenBank/DDBJ whole genome shotgun (WGS) entry which is preliminary data.</text>
</comment>
<feature type="transmembrane region" description="Helical" evidence="1">
    <location>
        <begin position="339"/>
        <end position="357"/>
    </location>
</feature>
<evidence type="ECO:0000313" key="2">
    <source>
        <dbReference type="EMBL" id="MZZ12937.1"/>
    </source>
</evidence>
<feature type="transmembrane region" description="Helical" evidence="1">
    <location>
        <begin position="178"/>
        <end position="200"/>
    </location>
</feature>